<dbReference type="Proteomes" id="UP001236369">
    <property type="component" value="Unassembled WGS sequence"/>
</dbReference>
<feature type="chain" id="PRO_5046195124" description="DUF3035 domain-containing protein" evidence="2">
    <location>
        <begin position="28"/>
        <end position="219"/>
    </location>
</feature>
<feature type="region of interest" description="Disordered" evidence="1">
    <location>
        <begin position="158"/>
        <end position="219"/>
    </location>
</feature>
<evidence type="ECO:0000256" key="1">
    <source>
        <dbReference type="SAM" id="MobiDB-lite"/>
    </source>
</evidence>
<reference evidence="3 4" key="1">
    <citation type="submission" date="2023-07" db="EMBL/GenBank/DDBJ databases">
        <title>Genomic Encyclopedia of Type Strains, Phase IV (KMG-IV): sequencing the most valuable type-strain genomes for metagenomic binning, comparative biology and taxonomic classification.</title>
        <authorList>
            <person name="Goeker M."/>
        </authorList>
    </citation>
    <scope>NUCLEOTIDE SEQUENCE [LARGE SCALE GENOMIC DNA]</scope>
    <source>
        <strain evidence="3 4">DSM 19562</strain>
    </source>
</reference>
<protein>
    <recommendedName>
        <fullName evidence="5">DUF3035 domain-containing protein</fullName>
    </recommendedName>
</protein>
<dbReference type="EMBL" id="JAUSVV010000005">
    <property type="protein sequence ID" value="MDQ0443165.1"/>
    <property type="molecule type" value="Genomic_DNA"/>
</dbReference>
<organism evidence="3 4">
    <name type="scientific">Methylobacterium persicinum</name>
    <dbReference type="NCBI Taxonomy" id="374426"/>
    <lineage>
        <taxon>Bacteria</taxon>
        <taxon>Pseudomonadati</taxon>
        <taxon>Pseudomonadota</taxon>
        <taxon>Alphaproteobacteria</taxon>
        <taxon>Hyphomicrobiales</taxon>
        <taxon>Methylobacteriaceae</taxon>
        <taxon>Methylobacterium</taxon>
    </lineage>
</organism>
<dbReference type="RefSeq" id="WP_238249104.1">
    <property type="nucleotide sequence ID" value="NZ_BPQX01000026.1"/>
</dbReference>
<sequence>MSAQRRLRLLLSAAALFPLVAAGTAQAQQSGELMRDALSGIGLLEKQQAPIDYHERPPLVMPPKLDGNALPAPRARAKNAAWPKDPEIVAREREAEERRVPKGNQTAGRYNDNNVTMSVDEMRNGRRAGANLTTSAEDKPGDTARRGSWLDPLELFKGKSEDLQASDVEPTRESLVEPPNGYRMAPKKLVRTTGEPVKNASAEREESDPGVYLRSQQAR</sequence>
<accession>A0ABU0HLG5</accession>
<feature type="signal peptide" evidence="2">
    <location>
        <begin position="1"/>
        <end position="27"/>
    </location>
</feature>
<evidence type="ECO:0000313" key="4">
    <source>
        <dbReference type="Proteomes" id="UP001236369"/>
    </source>
</evidence>
<evidence type="ECO:0000313" key="3">
    <source>
        <dbReference type="EMBL" id="MDQ0443165.1"/>
    </source>
</evidence>
<evidence type="ECO:0008006" key="5">
    <source>
        <dbReference type="Google" id="ProtNLM"/>
    </source>
</evidence>
<comment type="caution">
    <text evidence="3">The sequence shown here is derived from an EMBL/GenBank/DDBJ whole genome shotgun (WGS) entry which is preliminary data.</text>
</comment>
<name>A0ABU0HLG5_9HYPH</name>
<evidence type="ECO:0000256" key="2">
    <source>
        <dbReference type="SAM" id="SignalP"/>
    </source>
</evidence>
<keyword evidence="4" id="KW-1185">Reference proteome</keyword>
<keyword evidence="2" id="KW-0732">Signal</keyword>
<proteinExistence type="predicted"/>
<gene>
    <name evidence="3" type="ORF">QO016_002663</name>
</gene>